<dbReference type="AlphaFoldDB" id="A0A8T0GQF7"/>
<keyword evidence="17" id="KW-1185">Reference proteome</keyword>
<comment type="catalytic activity">
    <reaction evidence="15">
        <text>a plastoquinone + NADH + (n+1) H(+)(in) = a plastoquinol + NAD(+) + n H(+)(out)</text>
        <dbReference type="Rhea" id="RHEA:42608"/>
        <dbReference type="Rhea" id="RHEA-COMP:9561"/>
        <dbReference type="Rhea" id="RHEA-COMP:9562"/>
        <dbReference type="ChEBI" id="CHEBI:15378"/>
        <dbReference type="ChEBI" id="CHEBI:17757"/>
        <dbReference type="ChEBI" id="CHEBI:57540"/>
        <dbReference type="ChEBI" id="CHEBI:57945"/>
        <dbReference type="ChEBI" id="CHEBI:62192"/>
    </reaction>
</comment>
<proteinExistence type="inferred from homology"/>
<dbReference type="PANTHER" id="PTHR36900:SF1">
    <property type="entry name" value="NAD(P)H-QUINONE OXIDOREDUCTASE SUBUNIT M, CHLOROPLASTIC"/>
    <property type="match status" value="1"/>
</dbReference>
<dbReference type="PANTHER" id="PTHR36900">
    <property type="entry name" value="NAD(P)H-QUINONE OXIDOREDUCTASE SUBUNIT M, CHLOROPLASTIC"/>
    <property type="match status" value="1"/>
</dbReference>
<name>A0A8T0GQF7_CERPU</name>
<keyword evidence="6" id="KW-0874">Quinone</keyword>
<keyword evidence="11" id="KW-0472">Membrane</keyword>
<evidence type="ECO:0000256" key="7">
    <source>
        <dbReference type="ARBA" id="ARBA00022857"/>
    </source>
</evidence>
<gene>
    <name evidence="16" type="ORF">KC19_9G005700</name>
</gene>
<dbReference type="Proteomes" id="UP000822688">
    <property type="component" value="Chromosome 9"/>
</dbReference>
<evidence type="ECO:0000256" key="5">
    <source>
        <dbReference type="ARBA" id="ARBA00017454"/>
    </source>
</evidence>
<evidence type="ECO:0000256" key="14">
    <source>
        <dbReference type="ARBA" id="ARBA00047726"/>
    </source>
</evidence>
<dbReference type="Pfam" id="PF10664">
    <property type="entry name" value="NdhM"/>
    <property type="match status" value="1"/>
</dbReference>
<evidence type="ECO:0000256" key="15">
    <source>
        <dbReference type="ARBA" id="ARBA00048026"/>
    </source>
</evidence>
<evidence type="ECO:0000256" key="3">
    <source>
        <dbReference type="ARBA" id="ARBA00009484"/>
    </source>
</evidence>
<accession>A0A8T0GQF7</accession>
<evidence type="ECO:0000256" key="4">
    <source>
        <dbReference type="ARBA" id="ARBA00011851"/>
    </source>
</evidence>
<reference evidence="16" key="1">
    <citation type="submission" date="2020-06" db="EMBL/GenBank/DDBJ databases">
        <title>WGS assembly of Ceratodon purpureus strain R40.</title>
        <authorList>
            <person name="Carey S.B."/>
            <person name="Jenkins J."/>
            <person name="Shu S."/>
            <person name="Lovell J.T."/>
            <person name="Sreedasyam A."/>
            <person name="Maumus F."/>
            <person name="Tiley G.P."/>
            <person name="Fernandez-Pozo N."/>
            <person name="Barry K."/>
            <person name="Chen C."/>
            <person name="Wang M."/>
            <person name="Lipzen A."/>
            <person name="Daum C."/>
            <person name="Saski C.A."/>
            <person name="Payton A.C."/>
            <person name="Mcbreen J.C."/>
            <person name="Conrad R.E."/>
            <person name="Kollar L.M."/>
            <person name="Olsson S."/>
            <person name="Huttunen S."/>
            <person name="Landis J.B."/>
            <person name="Wickett N.J."/>
            <person name="Johnson M.G."/>
            <person name="Rensing S.A."/>
            <person name="Grimwood J."/>
            <person name="Schmutz J."/>
            <person name="Mcdaniel S.F."/>
        </authorList>
    </citation>
    <scope>NUCLEOTIDE SEQUENCE</scope>
    <source>
        <strain evidence="16">R40</strain>
    </source>
</reference>
<evidence type="ECO:0000256" key="13">
    <source>
        <dbReference type="ARBA" id="ARBA00031769"/>
    </source>
</evidence>
<evidence type="ECO:0000256" key="8">
    <source>
        <dbReference type="ARBA" id="ARBA00022957"/>
    </source>
</evidence>
<protein>
    <recommendedName>
        <fullName evidence="5">NAD(P)H-quinone oxidoreductase subunit M, chloroplastic</fullName>
    </recommendedName>
    <alternativeName>
        <fullName evidence="13">NAD(P)H dehydrogenase subunit M</fullName>
    </alternativeName>
    <alternativeName>
        <fullName evidence="12">NADH-plastoquinone oxidoreductase subunit M</fullName>
    </alternativeName>
</protein>
<evidence type="ECO:0000256" key="10">
    <source>
        <dbReference type="ARBA" id="ARBA00023027"/>
    </source>
</evidence>
<dbReference type="InterPro" id="IPR018922">
    <property type="entry name" value="NdhM"/>
</dbReference>
<evidence type="ECO:0000313" key="17">
    <source>
        <dbReference type="Proteomes" id="UP000822688"/>
    </source>
</evidence>
<dbReference type="GO" id="GO:0016655">
    <property type="term" value="F:oxidoreductase activity, acting on NAD(P)H, quinone or similar compound as acceptor"/>
    <property type="evidence" value="ECO:0007669"/>
    <property type="project" value="InterPro"/>
</dbReference>
<evidence type="ECO:0000256" key="1">
    <source>
        <dbReference type="ARBA" id="ARBA00004059"/>
    </source>
</evidence>
<comment type="subcellular location">
    <subcellularLocation>
        <location evidence="2">Plastid</location>
        <location evidence="2">Chloroplast thylakoid membrane</location>
        <topology evidence="2">Peripheral membrane protein</topology>
        <orientation evidence="2">Stromal side</orientation>
    </subcellularLocation>
</comment>
<evidence type="ECO:0000256" key="2">
    <source>
        <dbReference type="ARBA" id="ARBA00004185"/>
    </source>
</evidence>
<keyword evidence="9" id="KW-1278">Translocase</keyword>
<dbReference type="GO" id="GO:0048038">
    <property type="term" value="F:quinone binding"/>
    <property type="evidence" value="ECO:0007669"/>
    <property type="project" value="UniProtKB-KW"/>
</dbReference>
<comment type="similarity">
    <text evidence="3">Belongs to the NDH complex subunit M family.</text>
</comment>
<evidence type="ECO:0000256" key="9">
    <source>
        <dbReference type="ARBA" id="ARBA00022967"/>
    </source>
</evidence>
<evidence type="ECO:0000256" key="12">
    <source>
        <dbReference type="ARBA" id="ARBA00029860"/>
    </source>
</evidence>
<organism evidence="16 17">
    <name type="scientific">Ceratodon purpureus</name>
    <name type="common">Fire moss</name>
    <name type="synonym">Dicranum purpureum</name>
    <dbReference type="NCBI Taxonomy" id="3225"/>
    <lineage>
        <taxon>Eukaryota</taxon>
        <taxon>Viridiplantae</taxon>
        <taxon>Streptophyta</taxon>
        <taxon>Embryophyta</taxon>
        <taxon>Bryophyta</taxon>
        <taxon>Bryophytina</taxon>
        <taxon>Bryopsida</taxon>
        <taxon>Dicranidae</taxon>
        <taxon>Pseudoditrichales</taxon>
        <taxon>Ditrichaceae</taxon>
        <taxon>Ceratodon</taxon>
    </lineage>
</organism>
<evidence type="ECO:0000313" key="16">
    <source>
        <dbReference type="EMBL" id="KAG0560695.1"/>
    </source>
</evidence>
<keyword evidence="7" id="KW-0521">NADP</keyword>
<comment type="catalytic activity">
    <reaction evidence="14">
        <text>a plastoquinone + NADPH + (n+1) H(+)(in) = a plastoquinol + NADP(+) + n H(+)(out)</text>
        <dbReference type="Rhea" id="RHEA:42612"/>
        <dbReference type="Rhea" id="RHEA-COMP:9561"/>
        <dbReference type="Rhea" id="RHEA-COMP:9562"/>
        <dbReference type="ChEBI" id="CHEBI:15378"/>
        <dbReference type="ChEBI" id="CHEBI:17757"/>
        <dbReference type="ChEBI" id="CHEBI:57783"/>
        <dbReference type="ChEBI" id="CHEBI:58349"/>
        <dbReference type="ChEBI" id="CHEBI:62192"/>
    </reaction>
</comment>
<comment type="subunit">
    <text evidence="4">Part of the chloroplast NDH complex, composed of a mixture of chloroplast and nucleus encoded subunits. Component of the NDH subcomplex A, at least composed of ndhH, ndhI, ndhJ, ndhK, ndhL, ndhM, ndhN and ndhO.</text>
</comment>
<sequence length="218" mass="24437">MASTCMSLPGACNLQLFARSAASTSTSSAFFRPSGASFLGQALETQLQSRCAHRRRAVVVRAEEVEVEETVSTEVREPVSTEVTEAKGLSRETGGQWLSCTTRHVRIYAGVIDPESSLMDQSQLDKLTLMLDPDNEFEWPDEVTEKVYDKYRELIETYAGADLTEYTLRLIGSDIEHYIRKLVLAGELKYNLDCRVLNFSMGKPRIDPAELDDVEVEE</sequence>
<comment type="function">
    <text evidence="1">NDH shuttles electrons from NAD(P)H:plastoquinone, via FMN and iron-sulfur (Fe-S) centers, to quinones in the photosynthetic chain and possibly in a chloroplast respiratory chain. The immediate electron acceptor for the enzyme in this species is believed to be plastoquinone. Couples the redox reaction to proton translocation, and thus conserves the redox energy in a proton gradient.</text>
</comment>
<keyword evidence="8" id="KW-0618">Plastoquinone</keyword>
<comment type="caution">
    <text evidence="16">The sequence shown here is derived from an EMBL/GenBank/DDBJ whole genome shotgun (WGS) entry which is preliminary data.</text>
</comment>
<evidence type="ECO:0000256" key="11">
    <source>
        <dbReference type="ARBA" id="ARBA00023136"/>
    </source>
</evidence>
<keyword evidence="10" id="KW-0520">NAD</keyword>
<evidence type="ECO:0000256" key="6">
    <source>
        <dbReference type="ARBA" id="ARBA00022719"/>
    </source>
</evidence>
<dbReference type="EMBL" id="CM026430">
    <property type="protein sequence ID" value="KAG0560695.1"/>
    <property type="molecule type" value="Genomic_DNA"/>
</dbReference>
<dbReference type="GO" id="GO:0009535">
    <property type="term" value="C:chloroplast thylakoid membrane"/>
    <property type="evidence" value="ECO:0007669"/>
    <property type="project" value="UniProtKB-SubCell"/>
</dbReference>